<dbReference type="GO" id="GO:0005829">
    <property type="term" value="C:cytosol"/>
    <property type="evidence" value="ECO:0007669"/>
    <property type="project" value="TreeGrafter"/>
</dbReference>
<evidence type="ECO:0000256" key="1">
    <source>
        <dbReference type="ARBA" id="ARBA00022723"/>
    </source>
</evidence>
<proteinExistence type="predicted"/>
<feature type="domain" description="Class II aldolase/adducin N-terminal" evidence="3">
    <location>
        <begin position="7"/>
        <end position="183"/>
    </location>
</feature>
<dbReference type="PANTHER" id="PTHR22789:SF0">
    <property type="entry name" value="3-OXO-TETRONATE 4-PHOSPHATE DECARBOXYLASE-RELATED"/>
    <property type="match status" value="1"/>
</dbReference>
<protein>
    <submittedName>
        <fullName evidence="4">Putative L-ribulose-5-phosphate 4-epimerase</fullName>
    </submittedName>
</protein>
<dbReference type="Proteomes" id="UP000586454">
    <property type="component" value="Unassembled WGS sequence"/>
</dbReference>
<evidence type="ECO:0000256" key="2">
    <source>
        <dbReference type="ARBA" id="ARBA00023239"/>
    </source>
</evidence>
<dbReference type="InterPro" id="IPR001303">
    <property type="entry name" value="Aldolase_II/adducin_N"/>
</dbReference>
<accession>A0A6V6XYX5</accession>
<keyword evidence="2" id="KW-0456">Lyase</keyword>
<dbReference type="Pfam" id="PF00596">
    <property type="entry name" value="Aldolase_II"/>
    <property type="match status" value="1"/>
</dbReference>
<dbReference type="AlphaFoldDB" id="A0A6V6XYX5"/>
<keyword evidence="5" id="KW-1185">Reference proteome</keyword>
<dbReference type="GO" id="GO:0046872">
    <property type="term" value="F:metal ion binding"/>
    <property type="evidence" value="ECO:0007669"/>
    <property type="project" value="UniProtKB-KW"/>
</dbReference>
<dbReference type="PANTHER" id="PTHR22789">
    <property type="entry name" value="FUCULOSE PHOSPHATE ALDOLASE"/>
    <property type="match status" value="1"/>
</dbReference>
<organism evidence="4 5">
    <name type="scientific">Aedoeadaptatus nemausensis</name>
    <dbReference type="NCBI Taxonomy" id="2582829"/>
    <lineage>
        <taxon>Bacteria</taxon>
        <taxon>Bacillati</taxon>
        <taxon>Bacillota</taxon>
        <taxon>Tissierellia</taxon>
        <taxon>Tissierellales</taxon>
        <taxon>Peptoniphilaceae</taxon>
        <taxon>Aedoeadaptatus</taxon>
    </lineage>
</organism>
<dbReference type="EMBL" id="CAIJCS010000011">
    <property type="protein sequence ID" value="CAC9923999.1"/>
    <property type="molecule type" value="Genomic_DNA"/>
</dbReference>
<evidence type="ECO:0000313" key="4">
    <source>
        <dbReference type="EMBL" id="CAC9923999.1"/>
    </source>
</evidence>
<dbReference type="InterPro" id="IPR036409">
    <property type="entry name" value="Aldolase_II/adducin_N_sf"/>
</dbReference>
<dbReference type="GO" id="GO:0016832">
    <property type="term" value="F:aldehyde-lyase activity"/>
    <property type="evidence" value="ECO:0007669"/>
    <property type="project" value="TreeGrafter"/>
</dbReference>
<dbReference type="InterPro" id="IPR050197">
    <property type="entry name" value="Aldolase_class_II_sugar_metab"/>
</dbReference>
<keyword evidence="1" id="KW-0479">Metal-binding</keyword>
<evidence type="ECO:0000313" key="5">
    <source>
        <dbReference type="Proteomes" id="UP000586454"/>
    </source>
</evidence>
<dbReference type="SMART" id="SM01007">
    <property type="entry name" value="Aldolase_II"/>
    <property type="match status" value="1"/>
</dbReference>
<reference evidence="4 5" key="1">
    <citation type="submission" date="2020-06" db="EMBL/GenBank/DDBJ databases">
        <authorList>
            <person name="Criscuolo A."/>
        </authorList>
    </citation>
    <scope>NUCLEOTIDE SEQUENCE [LARGE SCALE GENOMIC DNA]</scope>
    <source>
        <strain evidence="4">1804121828</strain>
    </source>
</reference>
<dbReference type="RefSeq" id="WP_180498367.1">
    <property type="nucleotide sequence ID" value="NZ_CAIJCS010000011.1"/>
</dbReference>
<evidence type="ECO:0000259" key="3">
    <source>
        <dbReference type="SMART" id="SM01007"/>
    </source>
</evidence>
<gene>
    <name evidence="4" type="ORF">PEPNEM18_00200</name>
</gene>
<sequence length="212" mass="23181">MDIHNRQKLIQYGNKMVEAGLTFSTGGNLSVRVDENSFLITPSGMAYESLKERDLVVMNSKGEVLKGDRKPSSEWHMHGAIYDAHPEIQVLIHTHSPYVSVVSSLGEDLPAISYLIASAGTSTVPLARYETFGTEELAKAAVEAMGNSKAVMLSNHGLIAGGDTLKQAFSLAQEIEFCAFMYVTALSTGKKIHYVSDEKMDEVIEKFKGYGQ</sequence>
<dbReference type="SUPFAM" id="SSF53639">
    <property type="entry name" value="AraD/HMP-PK domain-like"/>
    <property type="match status" value="1"/>
</dbReference>
<dbReference type="GO" id="GO:0019323">
    <property type="term" value="P:pentose catabolic process"/>
    <property type="evidence" value="ECO:0007669"/>
    <property type="project" value="TreeGrafter"/>
</dbReference>
<dbReference type="Gene3D" id="3.40.225.10">
    <property type="entry name" value="Class II aldolase/adducin N-terminal domain"/>
    <property type="match status" value="1"/>
</dbReference>
<name>A0A6V6XYX5_9FIRM</name>
<comment type="caution">
    <text evidence="4">The sequence shown here is derived from an EMBL/GenBank/DDBJ whole genome shotgun (WGS) entry which is preliminary data.</text>
</comment>